<evidence type="ECO:0008006" key="3">
    <source>
        <dbReference type="Google" id="ProtNLM"/>
    </source>
</evidence>
<evidence type="ECO:0000313" key="1">
    <source>
        <dbReference type="EMBL" id="GAA3123861.1"/>
    </source>
</evidence>
<gene>
    <name evidence="1" type="ORF">GCM10010449_52020</name>
</gene>
<keyword evidence="2" id="KW-1185">Reference proteome</keyword>
<protein>
    <recommendedName>
        <fullName evidence="3">AraC family transcriptional regulator</fullName>
    </recommendedName>
</protein>
<reference evidence="2" key="1">
    <citation type="journal article" date="2019" name="Int. J. Syst. Evol. Microbiol.">
        <title>The Global Catalogue of Microorganisms (GCM) 10K type strain sequencing project: providing services to taxonomists for standard genome sequencing and annotation.</title>
        <authorList>
            <consortium name="The Broad Institute Genomics Platform"/>
            <consortium name="The Broad Institute Genome Sequencing Center for Infectious Disease"/>
            <person name="Wu L."/>
            <person name="Ma J."/>
        </authorList>
    </citation>
    <scope>NUCLEOTIDE SEQUENCE [LARGE SCALE GENOMIC DNA]</scope>
    <source>
        <strain evidence="2">JCM 9092</strain>
    </source>
</reference>
<proteinExistence type="predicted"/>
<evidence type="ECO:0000313" key="2">
    <source>
        <dbReference type="Proteomes" id="UP001501637"/>
    </source>
</evidence>
<comment type="caution">
    <text evidence="1">The sequence shown here is derived from an EMBL/GenBank/DDBJ whole genome shotgun (WGS) entry which is preliminary data.</text>
</comment>
<name>A0ABP6MWV1_9ACTN</name>
<accession>A0ABP6MWV1</accession>
<organism evidence="1 2">
    <name type="scientific">Streptomyces rectiviolaceus</name>
    <dbReference type="NCBI Taxonomy" id="332591"/>
    <lineage>
        <taxon>Bacteria</taxon>
        <taxon>Bacillati</taxon>
        <taxon>Actinomycetota</taxon>
        <taxon>Actinomycetes</taxon>
        <taxon>Kitasatosporales</taxon>
        <taxon>Streptomycetaceae</taxon>
        <taxon>Streptomyces</taxon>
    </lineage>
</organism>
<dbReference type="EMBL" id="BAAAUG010000096">
    <property type="protein sequence ID" value="GAA3123861.1"/>
    <property type="molecule type" value="Genomic_DNA"/>
</dbReference>
<dbReference type="Proteomes" id="UP001501637">
    <property type="component" value="Unassembled WGS sequence"/>
</dbReference>
<sequence length="78" mass="8392">MGHVATCHRHVDGEQFREPAHPHLSVPVDQDEYGGGPCRAVVWQPSAETTFHGTDGAELSGQLLVMTLRGHGTSYVVA</sequence>